<dbReference type="GO" id="GO:0051536">
    <property type="term" value="F:iron-sulfur cluster binding"/>
    <property type="evidence" value="ECO:0007669"/>
    <property type="project" value="InterPro"/>
</dbReference>
<evidence type="ECO:0000313" key="6">
    <source>
        <dbReference type="Proteomes" id="UP000591071"/>
    </source>
</evidence>
<dbReference type="EMBL" id="JABAFG010000010">
    <property type="protein sequence ID" value="NME28463.1"/>
    <property type="molecule type" value="Genomic_DNA"/>
</dbReference>
<comment type="caution">
    <text evidence="5">The sequence shown here is derived from an EMBL/GenBank/DDBJ whole genome shotgun (WGS) entry which is preliminary data.</text>
</comment>
<evidence type="ECO:0000256" key="1">
    <source>
        <dbReference type="ARBA" id="ARBA00006420"/>
    </source>
</evidence>
<keyword evidence="7" id="KW-1185">Reference proteome</keyword>
<dbReference type="GO" id="GO:0016226">
    <property type="term" value="P:iron-sulfur cluster assembly"/>
    <property type="evidence" value="ECO:0007669"/>
    <property type="project" value="InterPro"/>
</dbReference>
<dbReference type="RefSeq" id="WP_059075702.1">
    <property type="nucleotide sequence ID" value="NZ_CP011940.1"/>
</dbReference>
<accession>A0A848C1M9</accession>
<feature type="domain" description="NIF system FeS cluster assembly NifU C-terminal" evidence="3">
    <location>
        <begin position="8"/>
        <end position="74"/>
    </location>
</feature>
<proteinExistence type="inferred from homology"/>
<protein>
    <submittedName>
        <fullName evidence="5">NifU family protein</fullName>
    </submittedName>
</protein>
<dbReference type="Gene3D" id="3.30.300.130">
    <property type="entry name" value="Fe-S cluster assembly (FSCA)"/>
    <property type="match status" value="1"/>
</dbReference>
<dbReference type="Proteomes" id="UP000591071">
    <property type="component" value="Unassembled WGS sequence"/>
</dbReference>
<dbReference type="SUPFAM" id="SSF117916">
    <property type="entry name" value="Fe-S cluster assembly (FSCA) domain-like"/>
    <property type="match status" value="1"/>
</dbReference>
<dbReference type="EMBL" id="JBIEKR010000005">
    <property type="protein sequence ID" value="MFG6273041.1"/>
    <property type="molecule type" value="Genomic_DNA"/>
</dbReference>
<dbReference type="PANTHER" id="PTHR11178:SF1">
    <property type="entry name" value="NFU1 IRON-SULFUR CLUSTER SCAFFOLD HOMOLOG, MITOCHONDRIAL"/>
    <property type="match status" value="1"/>
</dbReference>
<dbReference type="KEGG" id="mhw:ACT01_05110"/>
<evidence type="ECO:0000313" key="4">
    <source>
        <dbReference type="EMBL" id="MFG6273041.1"/>
    </source>
</evidence>
<evidence type="ECO:0000256" key="2">
    <source>
        <dbReference type="ARBA" id="ARBA00049958"/>
    </source>
</evidence>
<gene>
    <name evidence="4" type="ORF">ACGTZG_07550</name>
    <name evidence="5" type="ORF">HF872_07470</name>
</gene>
<dbReference type="Pfam" id="PF01106">
    <property type="entry name" value="NifU"/>
    <property type="match status" value="1"/>
</dbReference>
<dbReference type="Proteomes" id="UP001605989">
    <property type="component" value="Unassembled WGS sequence"/>
</dbReference>
<evidence type="ECO:0000259" key="3">
    <source>
        <dbReference type="Pfam" id="PF01106"/>
    </source>
</evidence>
<name>A0A848C1M9_9FIRM</name>
<organism evidence="5 6">
    <name type="scientific">Megasphaera hexanoica</name>
    <dbReference type="NCBI Taxonomy" id="1675036"/>
    <lineage>
        <taxon>Bacteria</taxon>
        <taxon>Bacillati</taxon>
        <taxon>Bacillota</taxon>
        <taxon>Negativicutes</taxon>
        <taxon>Veillonellales</taxon>
        <taxon>Veillonellaceae</taxon>
        <taxon>Megasphaera</taxon>
    </lineage>
</organism>
<comment type="function">
    <text evidence="2">May be involved in the formation or repair of [Fe-S] clusters present in iron-sulfur proteins.</text>
</comment>
<reference evidence="4 7" key="2">
    <citation type="submission" date="2024-10" db="EMBL/GenBank/DDBJ databases">
        <authorList>
            <person name="Sang B.-I."/>
            <person name="Prabhaharan D."/>
        </authorList>
    </citation>
    <scope>NUCLEOTIDE SEQUENCE [LARGE SCALE GENOMIC DNA]</scope>
    <source>
        <strain evidence="4 7">MH</strain>
    </source>
</reference>
<reference evidence="5 6" key="1">
    <citation type="submission" date="2020-04" db="EMBL/GenBank/DDBJ databases">
        <authorList>
            <person name="Hitch T.C.A."/>
            <person name="Wylensek D."/>
            <person name="Clavel T."/>
        </authorList>
    </citation>
    <scope>NUCLEOTIDE SEQUENCE [LARGE SCALE GENOMIC DNA]</scope>
    <source>
        <strain evidence="5 6">Oil-RF-744-FAT-WT-6-1</strain>
    </source>
</reference>
<comment type="similarity">
    <text evidence="1">Belongs to the NifU family.</text>
</comment>
<dbReference type="InterPro" id="IPR034904">
    <property type="entry name" value="FSCA_dom_sf"/>
</dbReference>
<dbReference type="GO" id="GO:0005506">
    <property type="term" value="F:iron ion binding"/>
    <property type="evidence" value="ECO:0007669"/>
    <property type="project" value="InterPro"/>
</dbReference>
<dbReference type="OrthoDB" id="9796965at2"/>
<dbReference type="PANTHER" id="PTHR11178">
    <property type="entry name" value="IRON-SULFUR CLUSTER SCAFFOLD PROTEIN NFU-RELATED"/>
    <property type="match status" value="1"/>
</dbReference>
<evidence type="ECO:0000313" key="5">
    <source>
        <dbReference type="EMBL" id="NME28463.1"/>
    </source>
</evidence>
<evidence type="ECO:0000313" key="7">
    <source>
        <dbReference type="Proteomes" id="UP001605989"/>
    </source>
</evidence>
<sequence length="97" mass="10701">MAITTQDIEQVLERDIRPILASHHGNVVLQDFTDGKVYIRLTGMCSGCPSATITTEEIVAERLKAVFPEIEDVILDTSVSDDLIAQAKAILSQHHTR</sequence>
<dbReference type="AlphaFoldDB" id="A0A848C1M9"/>
<dbReference type="InterPro" id="IPR001075">
    <property type="entry name" value="NIF_FeS_clus_asmbl_NifU_C"/>
</dbReference>